<sequence length="1480" mass="160009">MVKKYFFNFYLNNWNGTQIYLWIVLFILFNTGNVLGQTIDNVTVDTSPICKPTSINVTYRVVNGNGNNNRFSRNTDYIIYLGTLSGNTFTTEDSQSYSSASVFPPGNNGSSIYITKSFIIDADIPNRSNYQIVISSTNPNAGFTFSSLSPEFAISSIPTSLSASNNGPLCIGGTLNLSASNINGATYNWTGPNGFTSSSQNPIRNNANLNMVGDYTVIATVNGCSSSPITTTVNSSLSTADQNSSGENSWLGHVYDGVNFNTYIGNYAISETFDESFGGNNTCFDLTSSSNSISIYTETFSVRYRMNSTKRGLYTVDLGSDDGSRLTVDGTLIYNNWSDQAWSLRPNVLMNLTGNSQLTYDFYENGGGNRVNFNNLSLILENTLTGNLNQTICNGGTALEISGDTFGTLPSGISENRYQWTYSTSINGPRNYISGATSATFKPNLNNAPFNNPGTYYIYRNASLSSSNNINPNPFIATSESNFALLKVNSLSSANLTGDATICEGDTAEITLNISGPGSSWNVTGTVNGNSFSVNVNENPFSLTVNPNITTTYRILSVTDENGCINNSIDSSVTINLLPNIQNNVISQDQGICDGLTAETLTGTAVTGGNGSYTYLWESSIINSTSGFGPAAGTNDSENYIPGTVSQTTWYRRNVTSASCNGNTSNTIKITLNDKINNNHLSFTNGISGTTCGSIDENDTMLLTAPEGTVFNYVNFSSYGTPGGTCENFIENLNCHALTSQQVTETYLLDNNSAIIPASNGIFGDPCSGTYKRLYVQVSYTQPICSGTDPGSISGTLPSGGDGNYTYLWESSISGPNSGFVPATGINTSQNYSPGILTQSNWFKRTVTSRGCDNESTVLLIPVKQENNWTGATSTDWNTASNWSCNTVPSLNTNVIIKSGLTNYPILNSGANGMAKDLELENGTSLTVMDNSMRIAGSITNTGTLNSLNGTIALQGENSQTIPANTFVSNRIRNLIINNNAGVNSNNTLEITGFLRVENGQFNTGNLLSLISNSTQTALIDGSGNGQVIGSVKMQRYLDSAIGYKYFSSPFNNTTVGDFSSYVDLNATFPQAYSYSEDNTDGSGNDITGWKSYTNTSSGLGVLEGYAFNFGTAGLEVTVEINGIVNNGNFQRQLKNTNGTYTDGYNLVGNPYPSPIDWDASSWTKTNIDDGIYFFSANSQYKGTYTSYVNNVSSDDGSSSNIIPSMQGFFVHVSDGGDSSSETSGILASTNEVRVNNFTQQFIKKTEPNPISLIRLSAGIKGNLAKDAMVIYFDDYADEAFEKNMDALKLMNTDERVPNLYSITSKSEKLSINALPASFKTANQRIPLGIYSEMDGEMNIHLKDIENLPSNFFVYLIDDVKRIGQNLSEIPEYNFRIKAGEHNSRFFLMFSEYELTDPALAFDEPFSIKTINGKVYVNLNLEDGMSGVLMATTVTGQILEVKKVSGNETISLDGIKSSGIYFINLSWEGQKFSKKIMIQK</sequence>
<dbReference type="PROSITE" id="PS51820">
    <property type="entry name" value="PA14"/>
    <property type="match status" value="1"/>
</dbReference>
<dbReference type="InterPro" id="IPR026444">
    <property type="entry name" value="Secre_tail"/>
</dbReference>
<dbReference type="InterPro" id="IPR000922">
    <property type="entry name" value="Lectin_gal-bd_dom"/>
</dbReference>
<reference evidence="4 5" key="1">
    <citation type="submission" date="2018-10" db="EMBL/GenBank/DDBJ databases">
        <title>Genomic Encyclopedia of Archaeal and Bacterial Type Strains, Phase II (KMG-II): from individual species to whole genera.</title>
        <authorList>
            <person name="Goeker M."/>
        </authorList>
    </citation>
    <scope>NUCLEOTIDE SEQUENCE [LARGE SCALE GENOMIC DNA]</scope>
    <source>
        <strain evidence="4 5">DSM 19839</strain>
    </source>
</reference>
<gene>
    <name evidence="4" type="ORF">BC962_1263</name>
</gene>
<proteinExistence type="predicted"/>
<dbReference type="OrthoDB" id="906679at2"/>
<dbReference type="Gene3D" id="2.60.40.10">
    <property type="entry name" value="Immunoglobulins"/>
    <property type="match status" value="1"/>
</dbReference>
<comment type="caution">
    <text evidence="4">The sequence shown here is derived from an EMBL/GenBank/DDBJ whole genome shotgun (WGS) entry which is preliminary data.</text>
</comment>
<keyword evidence="1" id="KW-0732">Signal</keyword>
<evidence type="ECO:0000259" key="2">
    <source>
        <dbReference type="PROSITE" id="PS50228"/>
    </source>
</evidence>
<evidence type="ECO:0000259" key="3">
    <source>
        <dbReference type="PROSITE" id="PS51820"/>
    </source>
</evidence>
<dbReference type="Proteomes" id="UP000276282">
    <property type="component" value="Unassembled WGS sequence"/>
</dbReference>
<feature type="domain" description="SUEL-type lectin" evidence="2">
    <location>
        <begin position="695"/>
        <end position="781"/>
    </location>
</feature>
<dbReference type="RefSeq" id="WP_121345049.1">
    <property type="nucleotide sequence ID" value="NZ_RBLG01000002.1"/>
</dbReference>
<dbReference type="EMBL" id="RBLG01000002">
    <property type="protein sequence ID" value="RKS53018.1"/>
    <property type="molecule type" value="Genomic_DNA"/>
</dbReference>
<evidence type="ECO:0000256" key="1">
    <source>
        <dbReference type="ARBA" id="ARBA00022729"/>
    </source>
</evidence>
<dbReference type="InterPro" id="IPR013783">
    <property type="entry name" value="Ig-like_fold"/>
</dbReference>
<dbReference type="InterPro" id="IPR043159">
    <property type="entry name" value="Lectin_gal-bd_sf"/>
</dbReference>
<dbReference type="Pfam" id="PF02140">
    <property type="entry name" value="SUEL_Lectin"/>
    <property type="match status" value="1"/>
</dbReference>
<name>A0A495PU66_9FLAO</name>
<evidence type="ECO:0000313" key="5">
    <source>
        <dbReference type="Proteomes" id="UP000276282"/>
    </source>
</evidence>
<organism evidence="4 5">
    <name type="scientific">Gillisia mitskevichiae</name>
    <dbReference type="NCBI Taxonomy" id="270921"/>
    <lineage>
        <taxon>Bacteria</taxon>
        <taxon>Pseudomonadati</taxon>
        <taxon>Bacteroidota</taxon>
        <taxon>Flavobacteriia</taxon>
        <taxon>Flavobacteriales</taxon>
        <taxon>Flavobacteriaceae</taxon>
        <taxon>Gillisia</taxon>
    </lineage>
</organism>
<dbReference type="PROSITE" id="PS50228">
    <property type="entry name" value="SUEL_LECTIN"/>
    <property type="match status" value="1"/>
</dbReference>
<dbReference type="GO" id="GO:0030246">
    <property type="term" value="F:carbohydrate binding"/>
    <property type="evidence" value="ECO:0007669"/>
    <property type="project" value="UniProtKB-KW"/>
</dbReference>
<dbReference type="CDD" id="cd22842">
    <property type="entry name" value="Gal_Rha_Lectin_BGal"/>
    <property type="match status" value="1"/>
</dbReference>
<protein>
    <submittedName>
        <fullName evidence="4">Galactose binding lectin-like protein</fullName>
    </submittedName>
</protein>
<dbReference type="InterPro" id="IPR037524">
    <property type="entry name" value="PA14/GLEYA"/>
</dbReference>
<dbReference type="NCBIfam" id="TIGR04183">
    <property type="entry name" value="Por_Secre_tail"/>
    <property type="match status" value="1"/>
</dbReference>
<accession>A0A495PU66</accession>
<keyword evidence="5" id="KW-1185">Reference proteome</keyword>
<keyword evidence="4" id="KW-0430">Lectin</keyword>
<dbReference type="Gene3D" id="2.60.120.740">
    <property type="match status" value="1"/>
</dbReference>
<feature type="domain" description="PA14" evidence="3">
    <location>
        <begin position="245"/>
        <end position="437"/>
    </location>
</feature>
<evidence type="ECO:0000313" key="4">
    <source>
        <dbReference type="EMBL" id="RKS53018.1"/>
    </source>
</evidence>